<keyword evidence="1" id="KW-1133">Transmembrane helix</keyword>
<dbReference type="InterPro" id="IPR000620">
    <property type="entry name" value="EamA_dom"/>
</dbReference>
<evidence type="ECO:0000259" key="2">
    <source>
        <dbReference type="Pfam" id="PF00892"/>
    </source>
</evidence>
<feature type="transmembrane region" description="Helical" evidence="1">
    <location>
        <begin position="281"/>
        <end position="299"/>
    </location>
</feature>
<feature type="transmembrane region" description="Helical" evidence="1">
    <location>
        <begin position="256"/>
        <end position="275"/>
    </location>
</feature>
<keyword evidence="1" id="KW-0812">Transmembrane</keyword>
<feature type="transmembrane region" description="Helical" evidence="1">
    <location>
        <begin position="225"/>
        <end position="244"/>
    </location>
</feature>
<dbReference type="SUPFAM" id="SSF103481">
    <property type="entry name" value="Multidrug resistance efflux transporter EmrE"/>
    <property type="match status" value="2"/>
</dbReference>
<dbReference type="Pfam" id="PF00892">
    <property type="entry name" value="EamA"/>
    <property type="match status" value="2"/>
</dbReference>
<feature type="transmembrane region" description="Helical" evidence="1">
    <location>
        <begin position="109"/>
        <end position="128"/>
    </location>
</feature>
<sequence length="314" mass="33186">MAEPAADPQSVPRDTTVAGILCIVAFTLTAPVMDAFAKATPEVVPVLQIVAARFGVQVAVLVPLALVLGLGSWPSRADWGQHFARGLLLMAGTALFFTALRYMPIANALAIFFVEPFILTLLGAVLLGEEVGRRRVVACAVGFAGALLVIQPSFAELGAVALLPLGTALCLALYMVMTRRMAQRMHPIALQGWTATAACAALFPALWVFDGSGIAALEPVRPAGLAVWTLLGVGVMATVAHLFLSFALRLAPAATIAPLQYLEIVAAAAVGYWVFGDFPDLLTWAGVAVIVTSGLYVFARERQLSLRRRPLPPT</sequence>
<evidence type="ECO:0000313" key="4">
    <source>
        <dbReference type="Proteomes" id="UP000257131"/>
    </source>
</evidence>
<feature type="domain" description="EamA" evidence="2">
    <location>
        <begin position="162"/>
        <end position="293"/>
    </location>
</feature>
<evidence type="ECO:0000256" key="1">
    <source>
        <dbReference type="SAM" id="Phobius"/>
    </source>
</evidence>
<organism evidence="3 4">
    <name type="scientific">Rhodosalinus sediminis</name>
    <dbReference type="NCBI Taxonomy" id="1940533"/>
    <lineage>
        <taxon>Bacteria</taxon>
        <taxon>Pseudomonadati</taxon>
        <taxon>Pseudomonadota</taxon>
        <taxon>Alphaproteobacteria</taxon>
        <taxon>Rhodobacterales</taxon>
        <taxon>Paracoccaceae</taxon>
        <taxon>Rhodosalinus</taxon>
    </lineage>
</organism>
<dbReference type="OrthoDB" id="9815809at2"/>
<feature type="transmembrane region" description="Helical" evidence="1">
    <location>
        <begin position="188"/>
        <end position="209"/>
    </location>
</feature>
<dbReference type="GO" id="GO:0016020">
    <property type="term" value="C:membrane"/>
    <property type="evidence" value="ECO:0007669"/>
    <property type="project" value="InterPro"/>
</dbReference>
<dbReference type="RefSeq" id="WP_115981606.1">
    <property type="nucleotide sequence ID" value="NZ_QOHR01000026.1"/>
</dbReference>
<dbReference type="InterPro" id="IPR037185">
    <property type="entry name" value="EmrE-like"/>
</dbReference>
<accession>A0A3D9BML6</accession>
<protein>
    <submittedName>
        <fullName evidence="3">DMT family transporter</fullName>
    </submittedName>
</protein>
<dbReference type="AlphaFoldDB" id="A0A3D9BML6"/>
<dbReference type="PANTHER" id="PTHR22911:SF103">
    <property type="entry name" value="BLR2811 PROTEIN"/>
    <property type="match status" value="1"/>
</dbReference>
<proteinExistence type="predicted"/>
<dbReference type="Proteomes" id="UP000257131">
    <property type="component" value="Unassembled WGS sequence"/>
</dbReference>
<feature type="domain" description="EamA" evidence="2">
    <location>
        <begin position="18"/>
        <end position="150"/>
    </location>
</feature>
<comment type="caution">
    <text evidence="3">The sequence shown here is derived from an EMBL/GenBank/DDBJ whole genome shotgun (WGS) entry which is preliminary data.</text>
</comment>
<evidence type="ECO:0000313" key="3">
    <source>
        <dbReference type="EMBL" id="REC54707.1"/>
    </source>
</evidence>
<dbReference type="PANTHER" id="PTHR22911">
    <property type="entry name" value="ACYL-MALONYL CONDENSING ENZYME-RELATED"/>
    <property type="match status" value="1"/>
</dbReference>
<feature type="transmembrane region" description="Helical" evidence="1">
    <location>
        <begin position="49"/>
        <end position="71"/>
    </location>
</feature>
<feature type="transmembrane region" description="Helical" evidence="1">
    <location>
        <begin position="17"/>
        <end position="37"/>
    </location>
</feature>
<keyword evidence="1" id="KW-0472">Membrane</keyword>
<gene>
    <name evidence="3" type="ORF">DRV84_13470</name>
</gene>
<feature type="transmembrane region" description="Helical" evidence="1">
    <location>
        <begin position="157"/>
        <end position="176"/>
    </location>
</feature>
<reference evidence="3 4" key="1">
    <citation type="journal article" date="2017" name="Int. J. Syst. Evol. Microbiol.">
        <title>Rhodosalinus sediminis gen. nov., sp. nov., isolated from marine saltern.</title>
        <authorList>
            <person name="Guo L.Y."/>
            <person name="Ling S.K."/>
            <person name="Li C.M."/>
            <person name="Chen G.J."/>
            <person name="Du Z.J."/>
        </authorList>
    </citation>
    <scope>NUCLEOTIDE SEQUENCE [LARGE SCALE GENOMIC DNA]</scope>
    <source>
        <strain evidence="3 4">WDN1C137</strain>
    </source>
</reference>
<feature type="transmembrane region" description="Helical" evidence="1">
    <location>
        <begin position="83"/>
        <end position="103"/>
    </location>
</feature>
<keyword evidence="4" id="KW-1185">Reference proteome</keyword>
<name>A0A3D9BML6_9RHOB</name>
<dbReference type="EMBL" id="QOHR01000026">
    <property type="protein sequence ID" value="REC54707.1"/>
    <property type="molecule type" value="Genomic_DNA"/>
</dbReference>